<dbReference type="InterPro" id="IPR046868">
    <property type="entry name" value="BAR_4"/>
</dbReference>
<feature type="region of interest" description="Disordered" evidence="3">
    <location>
        <begin position="552"/>
        <end position="667"/>
    </location>
</feature>
<feature type="compositionally biased region" description="Low complexity" evidence="3">
    <location>
        <begin position="114"/>
        <end position="132"/>
    </location>
</feature>
<feature type="compositionally biased region" description="Polar residues" evidence="3">
    <location>
        <begin position="608"/>
        <end position="624"/>
    </location>
</feature>
<evidence type="ECO:0000259" key="4">
    <source>
        <dbReference type="PROSITE" id="PS50003"/>
    </source>
</evidence>
<comment type="caution">
    <text evidence="5">The sequence shown here is derived from an EMBL/GenBank/DDBJ whole genome shotgun (WGS) entry which is preliminary data.</text>
</comment>
<organism evidence="5 6">
    <name type="scientific">Maudiozyma humilis</name>
    <name type="common">Sour dough yeast</name>
    <name type="synonym">Kazachstania humilis</name>
    <dbReference type="NCBI Taxonomy" id="51915"/>
    <lineage>
        <taxon>Eukaryota</taxon>
        <taxon>Fungi</taxon>
        <taxon>Dikarya</taxon>
        <taxon>Ascomycota</taxon>
        <taxon>Saccharomycotina</taxon>
        <taxon>Saccharomycetes</taxon>
        <taxon>Saccharomycetales</taxon>
        <taxon>Saccharomycetaceae</taxon>
        <taxon>Maudiozyma</taxon>
    </lineage>
</organism>
<feature type="compositionally biased region" description="Polar residues" evidence="3">
    <location>
        <begin position="88"/>
        <end position="113"/>
    </location>
</feature>
<evidence type="ECO:0000256" key="1">
    <source>
        <dbReference type="ARBA" id="ARBA00022553"/>
    </source>
</evidence>
<dbReference type="SMART" id="SM00233">
    <property type="entry name" value="PH"/>
    <property type="match status" value="1"/>
</dbReference>
<reference evidence="5 6" key="1">
    <citation type="journal article" date="2023" name="Elife">
        <title>Identification of key yeast species and microbe-microbe interactions impacting larval growth of Drosophila in the wild.</title>
        <authorList>
            <person name="Mure A."/>
            <person name="Sugiura Y."/>
            <person name="Maeda R."/>
            <person name="Honda K."/>
            <person name="Sakurai N."/>
            <person name="Takahashi Y."/>
            <person name="Watada M."/>
            <person name="Katoh T."/>
            <person name="Gotoh A."/>
            <person name="Gotoh Y."/>
            <person name="Taniguchi I."/>
            <person name="Nakamura K."/>
            <person name="Hayashi T."/>
            <person name="Katayama T."/>
            <person name="Uemura T."/>
            <person name="Hattori Y."/>
        </authorList>
    </citation>
    <scope>NUCLEOTIDE SEQUENCE [LARGE SCALE GENOMIC DNA]</scope>
    <source>
        <strain evidence="5 6">KH-74</strain>
    </source>
</reference>
<feature type="compositionally biased region" description="Polar residues" evidence="3">
    <location>
        <begin position="631"/>
        <end position="642"/>
    </location>
</feature>
<dbReference type="Pfam" id="PF20400">
    <property type="entry name" value="BAR_4"/>
    <property type="match status" value="1"/>
</dbReference>
<dbReference type="EMBL" id="BTGD01000010">
    <property type="protein sequence ID" value="GMM56804.1"/>
    <property type="molecule type" value="Genomic_DNA"/>
</dbReference>
<feature type="coiled-coil region" evidence="2">
    <location>
        <begin position="15"/>
        <end position="45"/>
    </location>
</feature>
<evidence type="ECO:0000256" key="3">
    <source>
        <dbReference type="SAM" id="MobiDB-lite"/>
    </source>
</evidence>
<name>A0AAV5RYW0_MAUHU</name>
<evidence type="ECO:0000256" key="2">
    <source>
        <dbReference type="SAM" id="Coils"/>
    </source>
</evidence>
<keyword evidence="2" id="KW-0175">Coiled coil</keyword>
<protein>
    <submittedName>
        <fullName evidence="5">Phosphatidylinositol 4,5-bisphosphate-binding protein</fullName>
    </submittedName>
</protein>
<feature type="compositionally biased region" description="Low complexity" evidence="3">
    <location>
        <begin position="593"/>
        <end position="607"/>
    </location>
</feature>
<dbReference type="InterPro" id="IPR043453">
    <property type="entry name" value="Slm1_PH"/>
</dbReference>
<evidence type="ECO:0000313" key="5">
    <source>
        <dbReference type="EMBL" id="GMM56804.1"/>
    </source>
</evidence>
<dbReference type="Pfam" id="PF20399">
    <property type="entry name" value="PH_20"/>
    <property type="match status" value="1"/>
</dbReference>
<evidence type="ECO:0000313" key="6">
    <source>
        <dbReference type="Proteomes" id="UP001377567"/>
    </source>
</evidence>
<dbReference type="Gene3D" id="2.30.29.30">
    <property type="entry name" value="Pleckstrin-homology domain (PH domain)/Phosphotyrosine-binding domain (PTB)"/>
    <property type="match status" value="1"/>
</dbReference>
<feature type="region of interest" description="Disordered" evidence="3">
    <location>
        <begin position="88"/>
        <end position="136"/>
    </location>
</feature>
<dbReference type="Proteomes" id="UP001377567">
    <property type="component" value="Unassembled WGS sequence"/>
</dbReference>
<sequence>MSQHNTMTSNVSDMISQQRANLQQLQNLQQNLQQHTRSMSSTEYATYYNMQQQLQQQQMQQAQATANAQAQLASQQLKIPAQLSPQLNSLTSQQTAQSTILPQTTATATPQLNSLQRTRSRSAQQQQQDPRSPLVALIPTSAQPTDILAARFAAWRNIIRSILTYLTETASIQDEIVRQQLRLSHAIQFPFFAVENQSQPSSAEDRATQKFFLPLGNGSIQDLPTILNQYHGTLASAASRTSKELTSEVIPRLEDLRRDLLVKIKEIKSLQSDFKNSCGKHLQETRQDMKQFVDALKDTRYNGTPRQDPYLCKIVLDKQIKKQLIEENFLHEAFDNLQTSGAELEKVVVMEIQNALTIYARLLGQESQLVFDILISKLDVGFFNKDPQFEWENFIARDDNFIPPHLPMRKLKDIVYKYQYDPMTYEIHSGYLERRSKFLKSYSRGFYVLTPSFLHEFKSPDRKKDLVPVMSLALTECSVSEHSKKGSSENKLVLHAKQNGLLHKGHNWVFKADSYEAMMAWFDNLKIFTTFTSTPEKSKYIVEKFDLQQDGKPKSIATSPVVGGAQSSAGTLRKPTGGSDDKSVADSSAQPNTSTTPAATGATAPTTNDISHVSSNDENMTLPASTPRLDNATNTNTTSSIPDTEDSQIRDSVPNFYIETVHPNSKS</sequence>
<dbReference type="InterPro" id="IPR046869">
    <property type="entry name" value="SLM1/RGC1-like_PH"/>
</dbReference>
<dbReference type="FunFam" id="2.30.29.30:FF:000328">
    <property type="entry name" value="Phosphatidylinositol 4,5-bisphosphate-binding protein SLM1"/>
    <property type="match status" value="1"/>
</dbReference>
<dbReference type="AlphaFoldDB" id="A0AAV5RYW0"/>
<dbReference type="PANTHER" id="PTHR31941:SF16">
    <property type="entry name" value="PHOSPHATIDYLINOSITOL 4,5-BISPHOSPHATE-BINDING PROTEIN SLM1-RELATED"/>
    <property type="match status" value="1"/>
</dbReference>
<proteinExistence type="predicted"/>
<dbReference type="InterPro" id="IPR011993">
    <property type="entry name" value="PH-like_dom_sf"/>
</dbReference>
<accession>A0AAV5RYW0</accession>
<keyword evidence="1" id="KW-0597">Phosphoprotein</keyword>
<gene>
    <name evidence="5" type="ORF">DAKH74_034200</name>
</gene>
<dbReference type="InterPro" id="IPR001849">
    <property type="entry name" value="PH_domain"/>
</dbReference>
<dbReference type="PANTHER" id="PTHR31941">
    <property type="entry name" value="CYTOSKELETAL SIGNALING PROTEIN SLM1"/>
    <property type="match status" value="1"/>
</dbReference>
<feature type="domain" description="PH" evidence="4">
    <location>
        <begin position="425"/>
        <end position="530"/>
    </location>
</feature>
<dbReference type="SUPFAM" id="SSF50729">
    <property type="entry name" value="PH domain-like"/>
    <property type="match status" value="1"/>
</dbReference>
<keyword evidence="6" id="KW-1185">Reference proteome</keyword>
<dbReference type="PROSITE" id="PS50003">
    <property type="entry name" value="PH_DOMAIN"/>
    <property type="match status" value="1"/>
</dbReference>
<dbReference type="CDD" id="cd13311">
    <property type="entry name" value="PH_Slm1"/>
    <property type="match status" value="1"/>
</dbReference>